<comment type="caution">
    <text evidence="1">The sequence shown here is derived from an EMBL/GenBank/DDBJ whole genome shotgun (WGS) entry which is preliminary data.</text>
</comment>
<evidence type="ECO:0000313" key="1">
    <source>
        <dbReference type="EMBL" id="KAJ7992987.1"/>
    </source>
</evidence>
<evidence type="ECO:0000313" key="2">
    <source>
        <dbReference type="Proteomes" id="UP001157502"/>
    </source>
</evidence>
<gene>
    <name evidence="1" type="ORF">DPEC_G00267770</name>
</gene>
<organism evidence="1 2">
    <name type="scientific">Dallia pectoralis</name>
    <name type="common">Alaska blackfish</name>
    <dbReference type="NCBI Taxonomy" id="75939"/>
    <lineage>
        <taxon>Eukaryota</taxon>
        <taxon>Metazoa</taxon>
        <taxon>Chordata</taxon>
        <taxon>Craniata</taxon>
        <taxon>Vertebrata</taxon>
        <taxon>Euteleostomi</taxon>
        <taxon>Actinopterygii</taxon>
        <taxon>Neopterygii</taxon>
        <taxon>Teleostei</taxon>
        <taxon>Protacanthopterygii</taxon>
        <taxon>Esociformes</taxon>
        <taxon>Umbridae</taxon>
        <taxon>Dallia</taxon>
    </lineage>
</organism>
<sequence length="136" mass="15047">MLPQQNTTDPEHSSESISMTYERLLSIQSLSEVENPWKGITLNRCMVLAVTIVLVSSVVNEVHDALSGFVEETDSSQMLHGGSGQQSDSTKLQASFWESLFGWGSDDGGKVKPKRRGGILRIRNREVSRAGLLKER</sequence>
<proteinExistence type="predicted"/>
<protein>
    <submittedName>
        <fullName evidence="1">Uncharacterized protein</fullName>
    </submittedName>
</protein>
<reference evidence="1" key="1">
    <citation type="submission" date="2021-05" db="EMBL/GenBank/DDBJ databases">
        <authorList>
            <person name="Pan Q."/>
            <person name="Jouanno E."/>
            <person name="Zahm M."/>
            <person name="Klopp C."/>
            <person name="Cabau C."/>
            <person name="Louis A."/>
            <person name="Berthelot C."/>
            <person name="Parey E."/>
            <person name="Roest Crollius H."/>
            <person name="Montfort J."/>
            <person name="Robinson-Rechavi M."/>
            <person name="Bouchez O."/>
            <person name="Lampietro C."/>
            <person name="Lopez Roques C."/>
            <person name="Donnadieu C."/>
            <person name="Postlethwait J."/>
            <person name="Bobe J."/>
            <person name="Dillon D."/>
            <person name="Chandos A."/>
            <person name="von Hippel F."/>
            <person name="Guiguen Y."/>
        </authorList>
    </citation>
    <scope>NUCLEOTIDE SEQUENCE</scope>
    <source>
        <strain evidence="1">YG-Jan2019</strain>
    </source>
</reference>
<accession>A0ACC2FNX9</accession>
<keyword evidence="2" id="KW-1185">Reference proteome</keyword>
<dbReference type="Proteomes" id="UP001157502">
    <property type="component" value="Chromosome 24"/>
</dbReference>
<name>A0ACC2FNX9_DALPE</name>
<dbReference type="EMBL" id="CM055751">
    <property type="protein sequence ID" value="KAJ7992987.1"/>
    <property type="molecule type" value="Genomic_DNA"/>
</dbReference>